<sequence>MRSPSTPPPPTRRPQRGIYALEWAIIFPVFFALLYGIISYGLTFLVRESMQFAVEEGARAALRYPSTATLAGASQPTWLHRQTEARAAVIDKLNWLPTALRPSNASVNFNVCHLDDTACQTETSLQNSNILCSAAQPCLVLVSYEIEDYASNAIAPPLPGFSILLPDSLNARASILADRRML</sequence>
<reference evidence="3 4" key="1">
    <citation type="submission" date="2016-11" db="EMBL/GenBank/DDBJ databases">
        <authorList>
            <person name="Jaros S."/>
            <person name="Januszkiewicz K."/>
            <person name="Wedrychowicz H."/>
        </authorList>
    </citation>
    <scope>NUCLEOTIDE SEQUENCE [LARGE SCALE GENOMIC DNA]</scope>
    <source>
        <strain evidence="3 4">DSM 16112</strain>
    </source>
</reference>
<proteinExistence type="predicted"/>
<accession>A0A1M4VC59</accession>
<organism evidence="3 4">
    <name type="scientific">Lampropedia hyalina DSM 16112</name>
    <dbReference type="NCBI Taxonomy" id="1122156"/>
    <lineage>
        <taxon>Bacteria</taxon>
        <taxon>Pseudomonadati</taxon>
        <taxon>Pseudomonadota</taxon>
        <taxon>Betaproteobacteria</taxon>
        <taxon>Burkholderiales</taxon>
        <taxon>Comamonadaceae</taxon>
        <taxon>Lampropedia</taxon>
    </lineage>
</organism>
<feature type="transmembrane region" description="Helical" evidence="1">
    <location>
        <begin position="20"/>
        <end position="42"/>
    </location>
</feature>
<keyword evidence="4" id="KW-1185">Reference proteome</keyword>
<dbReference type="STRING" id="1122156.SAMN02745117_00651"/>
<dbReference type="AlphaFoldDB" id="A0A1M4VC59"/>
<dbReference type="RefSeq" id="WP_073354618.1">
    <property type="nucleotide sequence ID" value="NZ_FQUZ01000005.1"/>
</dbReference>
<dbReference type="OrthoDB" id="8688629at2"/>
<dbReference type="EMBL" id="FQUZ01000005">
    <property type="protein sequence ID" value="SHE66522.1"/>
    <property type="molecule type" value="Genomic_DNA"/>
</dbReference>
<evidence type="ECO:0000256" key="1">
    <source>
        <dbReference type="SAM" id="Phobius"/>
    </source>
</evidence>
<evidence type="ECO:0000313" key="4">
    <source>
        <dbReference type="Proteomes" id="UP000184327"/>
    </source>
</evidence>
<evidence type="ECO:0000313" key="3">
    <source>
        <dbReference type="EMBL" id="SHE66522.1"/>
    </source>
</evidence>
<keyword evidence="1" id="KW-1133">Transmembrane helix</keyword>
<keyword evidence="1" id="KW-0812">Transmembrane</keyword>
<dbReference type="Proteomes" id="UP000184327">
    <property type="component" value="Unassembled WGS sequence"/>
</dbReference>
<feature type="domain" description="TadE-like" evidence="2">
    <location>
        <begin position="17"/>
        <end position="59"/>
    </location>
</feature>
<evidence type="ECO:0000259" key="2">
    <source>
        <dbReference type="Pfam" id="PF07811"/>
    </source>
</evidence>
<keyword evidence="1" id="KW-0472">Membrane</keyword>
<protein>
    <submittedName>
        <fullName evidence="3">TadE-like protein</fullName>
    </submittedName>
</protein>
<dbReference type="Pfam" id="PF07811">
    <property type="entry name" value="TadE"/>
    <property type="match status" value="1"/>
</dbReference>
<dbReference type="InterPro" id="IPR012495">
    <property type="entry name" value="TadE-like_dom"/>
</dbReference>
<gene>
    <name evidence="3" type="ORF">SAMN02745117_00651</name>
</gene>
<name>A0A1M4VC59_9BURK</name>